<accession>A0ABX2ZWR0</accession>
<dbReference type="Proteomes" id="UP000094329">
    <property type="component" value="Unassembled WGS sequence"/>
</dbReference>
<reference evidence="1 2" key="1">
    <citation type="submission" date="2016-08" db="EMBL/GenBank/DDBJ databases">
        <title>Draft genome sequence of Candidatus Piscirickettsia litoralis, from seawater.</title>
        <authorList>
            <person name="Wan X."/>
            <person name="Lee A.J."/>
            <person name="Hou S."/>
            <person name="Donachie S.P."/>
        </authorList>
    </citation>
    <scope>NUCLEOTIDE SEQUENCE [LARGE SCALE GENOMIC DNA]</scope>
    <source>
        <strain evidence="1 2">Y2</strain>
    </source>
</reference>
<sequence length="195" mass="21933">MKESKYAVFCSLTPQKIQELALKYLREHPKPNMFGNHNQQTQARTLINLFGGVATPEVHFETDDDYDCELANIDKMEYIKCNAMECCIRLINFLKELEGTKGSLTEDITDLLNDTLGTNIQLHTNTTTGSISRSLGRVAEDFANTLRNYPKDFNGTQKDEQKILTREGIARNATLLMSSSAKLNNEEASFTPSLS</sequence>
<proteinExistence type="predicted"/>
<keyword evidence="2" id="KW-1185">Reference proteome</keyword>
<name>A0ABX2ZWR0_9GAMM</name>
<evidence type="ECO:0000313" key="1">
    <source>
        <dbReference type="EMBL" id="ODN41071.1"/>
    </source>
</evidence>
<dbReference type="EMBL" id="MDTU01000007">
    <property type="protein sequence ID" value="ODN41071.1"/>
    <property type="molecule type" value="Genomic_DNA"/>
</dbReference>
<organism evidence="1 2">
    <name type="scientific">Piscirickettsia litoralis</name>
    <dbReference type="NCBI Taxonomy" id="1891921"/>
    <lineage>
        <taxon>Bacteria</taxon>
        <taxon>Pseudomonadati</taxon>
        <taxon>Pseudomonadota</taxon>
        <taxon>Gammaproteobacteria</taxon>
        <taxon>Thiotrichales</taxon>
        <taxon>Piscirickettsiaceae</taxon>
        <taxon>Piscirickettsia</taxon>
    </lineage>
</organism>
<comment type="caution">
    <text evidence="1">The sequence shown here is derived from an EMBL/GenBank/DDBJ whole genome shotgun (WGS) entry which is preliminary data.</text>
</comment>
<protein>
    <submittedName>
        <fullName evidence="1">Uncharacterized protein</fullName>
    </submittedName>
</protein>
<evidence type="ECO:0000313" key="2">
    <source>
        <dbReference type="Proteomes" id="UP000094329"/>
    </source>
</evidence>
<dbReference type="RefSeq" id="WP_069314470.1">
    <property type="nucleotide sequence ID" value="NZ_MDTU01000007.1"/>
</dbReference>
<gene>
    <name evidence="1" type="ORF">BGC07_18155</name>
</gene>